<protein>
    <submittedName>
        <fullName evidence="7">Putative ubiquitin conjugation factor E4</fullName>
    </submittedName>
</protein>
<dbReference type="GO" id="GO:0005737">
    <property type="term" value="C:cytoplasm"/>
    <property type="evidence" value="ECO:0007669"/>
    <property type="project" value="TreeGrafter"/>
</dbReference>
<dbReference type="PANTHER" id="PTHR13931">
    <property type="entry name" value="UBIQUITINATION FACTOR E4"/>
    <property type="match status" value="1"/>
</dbReference>
<keyword evidence="4" id="KW-0833">Ubl conjugation pathway</keyword>
<comment type="pathway">
    <text evidence="2">Protein modification; protein ubiquitination.</text>
</comment>
<evidence type="ECO:0000313" key="8">
    <source>
        <dbReference type="Proteomes" id="UP000250321"/>
    </source>
</evidence>
<evidence type="ECO:0000313" key="7">
    <source>
        <dbReference type="EMBL" id="PQM40167.1"/>
    </source>
</evidence>
<proteinExistence type="predicted"/>
<comment type="caution">
    <text evidence="7">The sequence shown here is derived from an EMBL/GenBank/DDBJ whole genome shotgun (WGS) entry which is preliminary data.</text>
</comment>
<dbReference type="GO" id="GO:0034450">
    <property type="term" value="F:ubiquitin-ubiquitin ligase activity"/>
    <property type="evidence" value="ECO:0007669"/>
    <property type="project" value="InterPro"/>
</dbReference>
<feature type="domain" description="Ubiquitin conjugation factor E4 core" evidence="6">
    <location>
        <begin position="4"/>
        <end position="84"/>
    </location>
</feature>
<dbReference type="GO" id="GO:0000209">
    <property type="term" value="P:protein polyubiquitination"/>
    <property type="evidence" value="ECO:0007669"/>
    <property type="project" value="TreeGrafter"/>
</dbReference>
<evidence type="ECO:0000259" key="6">
    <source>
        <dbReference type="Pfam" id="PF10408"/>
    </source>
</evidence>
<keyword evidence="8" id="KW-1185">Reference proteome</keyword>
<evidence type="ECO:0000256" key="3">
    <source>
        <dbReference type="ARBA" id="ARBA00022679"/>
    </source>
</evidence>
<dbReference type="GO" id="GO:0036503">
    <property type="term" value="P:ERAD pathway"/>
    <property type="evidence" value="ECO:0007669"/>
    <property type="project" value="InterPro"/>
</dbReference>
<organism evidence="7 8">
    <name type="scientific">Prunus yedoensis var. nudiflora</name>
    <dbReference type="NCBI Taxonomy" id="2094558"/>
    <lineage>
        <taxon>Eukaryota</taxon>
        <taxon>Viridiplantae</taxon>
        <taxon>Streptophyta</taxon>
        <taxon>Embryophyta</taxon>
        <taxon>Tracheophyta</taxon>
        <taxon>Spermatophyta</taxon>
        <taxon>Magnoliopsida</taxon>
        <taxon>eudicotyledons</taxon>
        <taxon>Gunneridae</taxon>
        <taxon>Pentapetalae</taxon>
        <taxon>rosids</taxon>
        <taxon>fabids</taxon>
        <taxon>Rosales</taxon>
        <taxon>Rosaceae</taxon>
        <taxon>Amygdaloideae</taxon>
        <taxon>Amygdaleae</taxon>
        <taxon>Prunus</taxon>
    </lineage>
</organism>
<dbReference type="OrthoDB" id="1662470at2759"/>
<keyword evidence="5" id="KW-0539">Nucleus</keyword>
<gene>
    <name evidence="7" type="ORF">Pyn_24225</name>
</gene>
<evidence type="ECO:0000256" key="4">
    <source>
        <dbReference type="ARBA" id="ARBA00022786"/>
    </source>
</evidence>
<dbReference type="Proteomes" id="UP000250321">
    <property type="component" value="Unassembled WGS sequence"/>
</dbReference>
<sequence length="88" mass="9906">MPEQILKSDSCLQDGTLIQSALSFYRLMVVWLVRLVGGFKMPLHSTCPTEFASMPEHFVEDAMELLIFASRIPKALDGVLLDDFMISL</sequence>
<dbReference type="UniPathway" id="UPA00143"/>
<dbReference type="GO" id="GO:0005634">
    <property type="term" value="C:nucleus"/>
    <property type="evidence" value="ECO:0007669"/>
    <property type="project" value="UniProtKB-SubCell"/>
</dbReference>
<evidence type="ECO:0000256" key="5">
    <source>
        <dbReference type="ARBA" id="ARBA00023242"/>
    </source>
</evidence>
<name>A0A314URU3_PRUYE</name>
<dbReference type="EMBL" id="PJQY01003108">
    <property type="protein sequence ID" value="PQM40167.1"/>
    <property type="molecule type" value="Genomic_DNA"/>
</dbReference>
<dbReference type="Pfam" id="PF10408">
    <property type="entry name" value="Ufd2P_core"/>
    <property type="match status" value="1"/>
</dbReference>
<keyword evidence="3" id="KW-0808">Transferase</keyword>
<reference evidence="7 8" key="1">
    <citation type="submission" date="2018-02" db="EMBL/GenBank/DDBJ databases">
        <title>Draft genome of wild Prunus yedoensis var. nudiflora.</title>
        <authorList>
            <person name="Baek S."/>
            <person name="Kim J.-H."/>
            <person name="Choi K."/>
            <person name="Kim G.-B."/>
            <person name="Cho A."/>
            <person name="Jang H."/>
            <person name="Shin C.-H."/>
            <person name="Yu H.-J."/>
            <person name="Mun J.-H."/>
        </authorList>
    </citation>
    <scope>NUCLEOTIDE SEQUENCE [LARGE SCALE GENOMIC DNA]</scope>
    <source>
        <strain evidence="8">cv. Jeju island</strain>
        <tissue evidence="7">Leaf</tissue>
    </source>
</reference>
<dbReference type="GO" id="GO:0000151">
    <property type="term" value="C:ubiquitin ligase complex"/>
    <property type="evidence" value="ECO:0007669"/>
    <property type="project" value="InterPro"/>
</dbReference>
<accession>A0A314URU3</accession>
<evidence type="ECO:0000256" key="2">
    <source>
        <dbReference type="ARBA" id="ARBA00004906"/>
    </source>
</evidence>
<dbReference type="GO" id="GO:0006511">
    <property type="term" value="P:ubiquitin-dependent protein catabolic process"/>
    <property type="evidence" value="ECO:0007669"/>
    <property type="project" value="InterPro"/>
</dbReference>
<dbReference type="STRING" id="2094558.A0A314URU3"/>
<dbReference type="InterPro" id="IPR045132">
    <property type="entry name" value="UBE4"/>
</dbReference>
<dbReference type="InterPro" id="IPR019474">
    <property type="entry name" value="Ub_conjug_fac_E4_core"/>
</dbReference>
<dbReference type="PANTHER" id="PTHR13931:SF2">
    <property type="entry name" value="UBIQUITIN CONJUGATION FACTOR E4 B"/>
    <property type="match status" value="1"/>
</dbReference>
<comment type="subcellular location">
    <subcellularLocation>
        <location evidence="1">Nucleus</location>
    </subcellularLocation>
</comment>
<dbReference type="AlphaFoldDB" id="A0A314URU3"/>
<evidence type="ECO:0000256" key="1">
    <source>
        <dbReference type="ARBA" id="ARBA00004123"/>
    </source>
</evidence>